<proteinExistence type="predicted"/>
<feature type="transmembrane region" description="Helical" evidence="1">
    <location>
        <begin position="40"/>
        <end position="60"/>
    </location>
</feature>
<keyword evidence="3" id="KW-1185">Reference proteome</keyword>
<keyword evidence="1" id="KW-1133">Transmembrane helix</keyword>
<evidence type="ECO:0000256" key="1">
    <source>
        <dbReference type="SAM" id="Phobius"/>
    </source>
</evidence>
<reference evidence="2 3" key="1">
    <citation type="journal article" date="2020" name="Insects">
        <title>Bacteria Belonging to Pseudomonas typographi sp. nov. from the Bark Beetle Ips typographus Have Genomic Potential to Aid in the Host Ecology.</title>
        <authorList>
            <person name="Peral-Aranega E."/>
            <person name="Saati-Santamaria Z."/>
            <person name="Kolarik M."/>
            <person name="Rivas R."/>
            <person name="Garcia-Fraile P."/>
        </authorList>
    </citation>
    <scope>NUCLEOTIDE SEQUENCE [LARGE SCALE GENOMIC DNA]</scope>
    <source>
        <strain evidence="2 3">CA3A</strain>
    </source>
</reference>
<evidence type="ECO:0008006" key="4">
    <source>
        <dbReference type="Google" id="ProtNLM"/>
    </source>
</evidence>
<feature type="transmembrane region" description="Helical" evidence="1">
    <location>
        <begin position="91"/>
        <end position="111"/>
    </location>
</feature>
<name>A0ABR7Z9Q0_9PSED</name>
<organism evidence="2 3">
    <name type="scientific">Pseudomonas typographi</name>
    <dbReference type="NCBI Taxonomy" id="2715964"/>
    <lineage>
        <taxon>Bacteria</taxon>
        <taxon>Pseudomonadati</taxon>
        <taxon>Pseudomonadota</taxon>
        <taxon>Gammaproteobacteria</taxon>
        <taxon>Pseudomonadales</taxon>
        <taxon>Pseudomonadaceae</taxon>
        <taxon>Pseudomonas</taxon>
    </lineage>
</organism>
<feature type="transmembrane region" description="Helical" evidence="1">
    <location>
        <begin position="123"/>
        <end position="144"/>
    </location>
</feature>
<dbReference type="RefSeq" id="WP_190427079.1">
    <property type="nucleotide sequence ID" value="NZ_JAAOCA010000061.1"/>
</dbReference>
<evidence type="ECO:0000313" key="2">
    <source>
        <dbReference type="EMBL" id="MBD1602284.1"/>
    </source>
</evidence>
<dbReference type="EMBL" id="JAAOCA010000061">
    <property type="protein sequence ID" value="MBD1602284.1"/>
    <property type="molecule type" value="Genomic_DNA"/>
</dbReference>
<dbReference type="PROSITE" id="PS51257">
    <property type="entry name" value="PROKAR_LIPOPROTEIN"/>
    <property type="match status" value="1"/>
</dbReference>
<comment type="caution">
    <text evidence="2">The sequence shown here is derived from an EMBL/GenBank/DDBJ whole genome shotgun (WGS) entry which is preliminary data.</text>
</comment>
<evidence type="ECO:0000313" key="3">
    <source>
        <dbReference type="Proteomes" id="UP000805841"/>
    </source>
</evidence>
<protein>
    <recommendedName>
        <fullName evidence="4">Lipoprotein</fullName>
    </recommendedName>
</protein>
<keyword evidence="1" id="KW-0812">Transmembrane</keyword>
<gene>
    <name evidence="2" type="ORF">HAQ05_26755</name>
</gene>
<dbReference type="Proteomes" id="UP000805841">
    <property type="component" value="Unassembled WGS sequence"/>
</dbReference>
<keyword evidence="1" id="KW-0472">Membrane</keyword>
<sequence length="184" mass="20117">MSKSQSGYAGITFVVLACACAACGYLFGLLQIYIPTDKQLLPISLSTVMVGPIAIIAQAISKYGDLKKVRGLTRDEQRRLDPIIDAKRRRLYFLLLFFLLATAGIAVLFYVATLNVPFNASLVALRITGAMVLAAVISGFTTYLDLSKIQDYEATVTRRLEERKTRAALLKKLSSSAQSKDSKG</sequence>
<feature type="transmembrane region" description="Helical" evidence="1">
    <location>
        <begin position="7"/>
        <end position="34"/>
    </location>
</feature>
<accession>A0ABR7Z9Q0</accession>